<evidence type="ECO:0000313" key="2">
    <source>
        <dbReference type="EMBL" id="CAH2088871.1"/>
    </source>
</evidence>
<proteinExistence type="predicted"/>
<gene>
    <name evidence="2" type="ORF">EEDITHA_LOCUS4987</name>
</gene>
<dbReference type="InterPro" id="IPR043128">
    <property type="entry name" value="Rev_trsase/Diguanyl_cyclase"/>
</dbReference>
<dbReference type="GO" id="GO:0071897">
    <property type="term" value="P:DNA biosynthetic process"/>
    <property type="evidence" value="ECO:0007669"/>
    <property type="project" value="UniProtKB-ARBA"/>
</dbReference>
<dbReference type="Pfam" id="PF00078">
    <property type="entry name" value="RVT_1"/>
    <property type="match status" value="1"/>
</dbReference>
<dbReference type="InterPro" id="IPR043502">
    <property type="entry name" value="DNA/RNA_pol_sf"/>
</dbReference>
<comment type="caution">
    <text evidence="2">The sequence shown here is derived from an EMBL/GenBank/DDBJ whole genome shotgun (WGS) entry which is preliminary data.</text>
</comment>
<dbReference type="InterPro" id="IPR000477">
    <property type="entry name" value="RT_dom"/>
</dbReference>
<feature type="domain" description="Reverse transcriptase" evidence="1">
    <location>
        <begin position="1"/>
        <end position="111"/>
    </location>
</feature>
<dbReference type="PANTHER" id="PTHR33064:SF37">
    <property type="entry name" value="RIBONUCLEASE H"/>
    <property type="match status" value="1"/>
</dbReference>
<reference evidence="2" key="1">
    <citation type="submission" date="2022-03" db="EMBL/GenBank/DDBJ databases">
        <authorList>
            <person name="Tunstrom K."/>
        </authorList>
    </citation>
    <scope>NUCLEOTIDE SEQUENCE</scope>
</reference>
<protein>
    <recommendedName>
        <fullName evidence="1">Reverse transcriptase domain-containing protein</fullName>
    </recommendedName>
</protein>
<dbReference type="CDD" id="cd01647">
    <property type="entry name" value="RT_LTR"/>
    <property type="match status" value="1"/>
</dbReference>
<dbReference type="Proteomes" id="UP001153954">
    <property type="component" value="Unassembled WGS sequence"/>
</dbReference>
<evidence type="ECO:0000313" key="3">
    <source>
        <dbReference type="Proteomes" id="UP001153954"/>
    </source>
</evidence>
<sequence length="173" mass="19643">MKNGFYQIPVSSDSIKYTAFVTPDGHYEFLKMPFGICNGPSVFQKAITKAVQHLKFLVVYIDDILIPFTTIEEGLFYLEETVKALCNAGFTINLQKCKFFVDSIEYLGRIISQEGVRPSESKVDTLVNSPVPKNVKQVRQFMGLASYFRKFIPNFASRTACITSLTKANQKWE</sequence>
<evidence type="ECO:0000259" key="1">
    <source>
        <dbReference type="PROSITE" id="PS50878"/>
    </source>
</evidence>
<accession>A0AAU9TPS6</accession>
<organism evidence="2 3">
    <name type="scientific">Euphydryas editha</name>
    <name type="common">Edith's checkerspot</name>
    <dbReference type="NCBI Taxonomy" id="104508"/>
    <lineage>
        <taxon>Eukaryota</taxon>
        <taxon>Metazoa</taxon>
        <taxon>Ecdysozoa</taxon>
        <taxon>Arthropoda</taxon>
        <taxon>Hexapoda</taxon>
        <taxon>Insecta</taxon>
        <taxon>Pterygota</taxon>
        <taxon>Neoptera</taxon>
        <taxon>Endopterygota</taxon>
        <taxon>Lepidoptera</taxon>
        <taxon>Glossata</taxon>
        <taxon>Ditrysia</taxon>
        <taxon>Papilionoidea</taxon>
        <taxon>Nymphalidae</taxon>
        <taxon>Nymphalinae</taxon>
        <taxon>Euphydryas</taxon>
    </lineage>
</organism>
<keyword evidence="3" id="KW-1185">Reference proteome</keyword>
<dbReference type="Gene3D" id="3.30.70.270">
    <property type="match status" value="2"/>
</dbReference>
<dbReference type="AlphaFoldDB" id="A0AAU9TPS6"/>
<dbReference type="PANTHER" id="PTHR33064">
    <property type="entry name" value="POL PROTEIN"/>
    <property type="match status" value="1"/>
</dbReference>
<dbReference type="EMBL" id="CAKOGL010000007">
    <property type="protein sequence ID" value="CAH2088871.1"/>
    <property type="molecule type" value="Genomic_DNA"/>
</dbReference>
<dbReference type="SUPFAM" id="SSF56672">
    <property type="entry name" value="DNA/RNA polymerases"/>
    <property type="match status" value="1"/>
</dbReference>
<name>A0AAU9TPS6_EUPED</name>
<dbReference type="InterPro" id="IPR051320">
    <property type="entry name" value="Viral_Replic_Matur_Polypro"/>
</dbReference>
<dbReference type="PROSITE" id="PS50878">
    <property type="entry name" value="RT_POL"/>
    <property type="match status" value="1"/>
</dbReference>